<proteinExistence type="evidence at transcript level"/>
<keyword evidence="1" id="KW-1133">Transmembrane helix</keyword>
<reference evidence="2" key="1">
    <citation type="journal article" date="2011" name="Plant Physiol.">
        <title>Comprehensive sequence analysis of 24,783 barley full-length cDNAs derived from 12 clone libraries.</title>
        <authorList>
            <person name="Matsumoto T."/>
            <person name="Tanaka T."/>
            <person name="Sakai H."/>
            <person name="Amano N."/>
            <person name="Kanamori H."/>
            <person name="Kurita K."/>
            <person name="Kikuta A."/>
            <person name="Kamiya K."/>
            <person name="Yamamoto M."/>
            <person name="Ikawa H."/>
            <person name="Fujii N."/>
            <person name="Hori K."/>
            <person name="Itoh T."/>
            <person name="Sato K."/>
        </authorList>
    </citation>
    <scope>NUCLEOTIDE SEQUENCE</scope>
    <source>
        <tissue evidence="2">Shoot and root</tissue>
    </source>
</reference>
<organism evidence="2">
    <name type="scientific">Hordeum vulgare subsp. vulgare</name>
    <name type="common">Domesticated barley</name>
    <dbReference type="NCBI Taxonomy" id="112509"/>
    <lineage>
        <taxon>Eukaryota</taxon>
        <taxon>Viridiplantae</taxon>
        <taxon>Streptophyta</taxon>
        <taxon>Embryophyta</taxon>
        <taxon>Tracheophyta</taxon>
        <taxon>Spermatophyta</taxon>
        <taxon>Magnoliopsida</taxon>
        <taxon>Liliopsida</taxon>
        <taxon>Poales</taxon>
        <taxon>Poaceae</taxon>
        <taxon>BOP clade</taxon>
        <taxon>Pooideae</taxon>
        <taxon>Triticodae</taxon>
        <taxon>Triticeae</taxon>
        <taxon>Hordeinae</taxon>
        <taxon>Hordeum</taxon>
    </lineage>
</organism>
<sequence>MSSLYPCNQCWRSIRPPPPNNMKCGCDSMFFLCTFSVGNKRQQWQEHIVPAMARAYCAEKVDEKKLGVLIQSLWNSLYVRLCTCWVLFLCTCTYSSILLCTCKIILMHPC</sequence>
<evidence type="ECO:0000256" key="1">
    <source>
        <dbReference type="SAM" id="Phobius"/>
    </source>
</evidence>
<evidence type="ECO:0000313" key="2">
    <source>
        <dbReference type="EMBL" id="BAK03229.1"/>
    </source>
</evidence>
<protein>
    <submittedName>
        <fullName evidence="2">Predicted protein</fullName>
    </submittedName>
</protein>
<keyword evidence="1" id="KW-0472">Membrane</keyword>
<accession>F2E7A7</accession>
<name>F2E7A7_HORVV</name>
<dbReference type="EMBL" id="AK372031">
    <property type="protein sequence ID" value="BAK03229.1"/>
    <property type="molecule type" value="mRNA"/>
</dbReference>
<feature type="transmembrane region" description="Helical" evidence="1">
    <location>
        <begin position="85"/>
        <end position="106"/>
    </location>
</feature>
<keyword evidence="1" id="KW-0812">Transmembrane</keyword>
<dbReference type="AlphaFoldDB" id="F2E7A7"/>